<feature type="transmembrane region" description="Helical" evidence="2">
    <location>
        <begin position="35"/>
        <end position="55"/>
    </location>
</feature>
<proteinExistence type="predicted"/>
<evidence type="ECO:0000313" key="3">
    <source>
        <dbReference type="EMBL" id="UKK02848.2"/>
    </source>
</evidence>
<feature type="transmembrane region" description="Helical" evidence="2">
    <location>
        <begin position="104"/>
        <end position="126"/>
    </location>
</feature>
<protein>
    <submittedName>
        <fullName evidence="3">Uncharacterized protein</fullName>
    </submittedName>
</protein>
<keyword evidence="2" id="KW-0812">Transmembrane</keyword>
<dbReference type="Proteomes" id="UP000244811">
    <property type="component" value="Chromosome 4"/>
</dbReference>
<accession>A0A976QU28</accession>
<sequence>MSNNQTNAAKNQTSILNDAIHKLDESMGGHAGGEFITGFMAFTLYMFMQIASIISRHMAVALNIPPDTTGIYFTKLFGARGLVSVIASIMTYLIKLFISEDNIILTLIVSSLMLISRTVFLFFLYVEKNRALYVYNVLIMDAMCVGLFQMTFYPLTADYVSAISLCFKISRLWIFVLQLIMDLAIYDKPMLIVKIHYWLAYILSFTSTGFWFYFCISRHNRGTHKRPKPTNVPKLTKDSEAPSQNTNDTQCVSVSEEGINPSSKDPESLEEKIRDSEPSFLTHLGNSFSPLMMCLVTLMMKNILFPGLLPYGLLERDKSHIVNMFITPVGLAGTSIVHGLKKNVASINRRWEWYWHFLWFLAIPPAIIFYKTLESLHPSSSSARSKIINNRTAVLVMALVFHFCHSLIESAGYLGVVSNVKYCNEVRERGRKMVSTNQLLGEITHFIFYKIAVGYNVTRISLGYHLPKFRPNHRMSRYNLCAYILRETFVRGFDDFIRDFKMNIRDYI</sequence>
<evidence type="ECO:0000256" key="2">
    <source>
        <dbReference type="SAM" id="Phobius"/>
    </source>
</evidence>
<keyword evidence="2" id="KW-1133">Transmembrane helix</keyword>
<organism evidence="3 4">
    <name type="scientific">Theileria orientalis</name>
    <dbReference type="NCBI Taxonomy" id="68886"/>
    <lineage>
        <taxon>Eukaryota</taxon>
        <taxon>Sar</taxon>
        <taxon>Alveolata</taxon>
        <taxon>Apicomplexa</taxon>
        <taxon>Aconoidasida</taxon>
        <taxon>Piroplasmida</taxon>
        <taxon>Theileriidae</taxon>
        <taxon>Theileria</taxon>
    </lineage>
</organism>
<name>A0A976QU28_THEOR</name>
<feature type="transmembrane region" description="Helical" evidence="2">
    <location>
        <begin position="321"/>
        <end position="341"/>
    </location>
</feature>
<feature type="transmembrane region" description="Helical" evidence="2">
    <location>
        <begin position="288"/>
        <end position="309"/>
    </location>
</feature>
<feature type="transmembrane region" description="Helical" evidence="2">
    <location>
        <begin position="197"/>
        <end position="214"/>
    </location>
</feature>
<dbReference type="EMBL" id="CP056072">
    <property type="protein sequence ID" value="UKK02848.2"/>
    <property type="molecule type" value="Genomic_DNA"/>
</dbReference>
<evidence type="ECO:0000256" key="1">
    <source>
        <dbReference type="SAM" id="MobiDB-lite"/>
    </source>
</evidence>
<dbReference type="AlphaFoldDB" id="A0A976QU28"/>
<feature type="transmembrane region" description="Helical" evidence="2">
    <location>
        <begin position="76"/>
        <end position="98"/>
    </location>
</feature>
<reference evidence="3" key="1">
    <citation type="submission" date="2022-07" db="EMBL/GenBank/DDBJ databases">
        <title>Evaluation of T. orientalis genome assembly methods using nanopore sequencing and analysis of variation between genomes.</title>
        <authorList>
            <person name="Yam J."/>
            <person name="Micallef M.L."/>
            <person name="Liu M."/>
            <person name="Djordjevic S.P."/>
            <person name="Bogema D.R."/>
            <person name="Jenkins C."/>
        </authorList>
    </citation>
    <scope>NUCLEOTIDE SEQUENCE</scope>
    <source>
        <strain evidence="3">Goon Nure</strain>
    </source>
</reference>
<feature type="transmembrane region" description="Helical" evidence="2">
    <location>
        <begin position="133"/>
        <end position="153"/>
    </location>
</feature>
<feature type="transmembrane region" description="Helical" evidence="2">
    <location>
        <begin position="394"/>
        <end position="416"/>
    </location>
</feature>
<keyword evidence="2" id="KW-0472">Membrane</keyword>
<feature type="compositionally biased region" description="Polar residues" evidence="1">
    <location>
        <begin position="241"/>
        <end position="253"/>
    </location>
</feature>
<feature type="transmembrane region" description="Helical" evidence="2">
    <location>
        <begin position="353"/>
        <end position="373"/>
    </location>
</feature>
<gene>
    <name evidence="3" type="ORF">MACK_002945</name>
</gene>
<evidence type="ECO:0000313" key="4">
    <source>
        <dbReference type="Proteomes" id="UP000244811"/>
    </source>
</evidence>
<feature type="region of interest" description="Disordered" evidence="1">
    <location>
        <begin position="222"/>
        <end position="268"/>
    </location>
</feature>